<sequence length="362" mass="42114">MASRTAISNQYEVLGNFSIGEDKKYRNDLSQRLFLVEPDDDQPNFDLLQGLREYKDTVYTGPVPTSMSPLLDWFHDHRDELIKKKVLKSEGSSRKLDIDFVGRRGFFWRLLRAVESLDKLEILVTLCNGTYYIENVKIDNYKLTAWQIELGFGGDKFAQCITSPDGRKPDINKPVNANAQYGAVMKTQYGDHRIILSTEVQAERKDSNKAPPENYVCIKTIKDDLVGKPLTNFNRYKTLQWWSQAYMAGIPEVICGRRDDRKHIITSVETMKTNQLSSKSEGYWDPRLCQKKFESYLSEIKKLVKDDDPRAVYRLKLPEIERGRGLKDKLRSRRFLLLGRKEDDYVILPDRYLKDVLGLKEY</sequence>
<dbReference type="Proteomes" id="UP000007110">
    <property type="component" value="Unassembled WGS sequence"/>
</dbReference>
<dbReference type="OrthoDB" id="5853397at2759"/>
<dbReference type="PANTHER" id="PTHR12395:SF9">
    <property type="entry name" value="DECAPPING AND EXORIBONUCLEASE PROTEIN"/>
    <property type="match status" value="1"/>
</dbReference>
<feature type="domain" description="RAI1-like" evidence="3">
    <location>
        <begin position="13"/>
        <end position="318"/>
    </location>
</feature>
<reference evidence="4" key="2">
    <citation type="submission" date="2021-01" db="UniProtKB">
        <authorList>
            <consortium name="EnsemblMetazoa"/>
        </authorList>
    </citation>
    <scope>IDENTIFICATION</scope>
</reference>
<organism evidence="4 5">
    <name type="scientific">Strongylocentrotus purpuratus</name>
    <name type="common">Purple sea urchin</name>
    <dbReference type="NCBI Taxonomy" id="7668"/>
    <lineage>
        <taxon>Eukaryota</taxon>
        <taxon>Metazoa</taxon>
        <taxon>Echinodermata</taxon>
        <taxon>Eleutherozoa</taxon>
        <taxon>Echinozoa</taxon>
        <taxon>Echinoidea</taxon>
        <taxon>Euechinoidea</taxon>
        <taxon>Echinacea</taxon>
        <taxon>Camarodonta</taxon>
        <taxon>Echinidea</taxon>
        <taxon>Strongylocentrotidae</taxon>
        <taxon>Strongylocentrotus</taxon>
    </lineage>
</organism>
<dbReference type="GO" id="GO:0000956">
    <property type="term" value="P:nuclear-transcribed mRNA catabolic process"/>
    <property type="evidence" value="ECO:0000318"/>
    <property type="project" value="GO_Central"/>
</dbReference>
<dbReference type="AlphaFoldDB" id="A0A7M7GHF4"/>
<dbReference type="GO" id="GO:0005829">
    <property type="term" value="C:cytosol"/>
    <property type="evidence" value="ECO:0000318"/>
    <property type="project" value="GO_Central"/>
</dbReference>
<reference evidence="5" key="1">
    <citation type="submission" date="2015-02" db="EMBL/GenBank/DDBJ databases">
        <title>Genome sequencing for Strongylocentrotus purpuratus.</title>
        <authorList>
            <person name="Murali S."/>
            <person name="Liu Y."/>
            <person name="Vee V."/>
            <person name="English A."/>
            <person name="Wang M."/>
            <person name="Skinner E."/>
            <person name="Han Y."/>
            <person name="Muzny D.M."/>
            <person name="Worley K.C."/>
            <person name="Gibbs R.A."/>
        </authorList>
    </citation>
    <scope>NUCLEOTIDE SEQUENCE</scope>
</reference>
<dbReference type="EnsemblMetazoa" id="XM_003729398">
    <property type="protein sequence ID" value="XP_003729446"/>
    <property type="gene ID" value="LOC100893952"/>
</dbReference>
<evidence type="ECO:0000256" key="1">
    <source>
        <dbReference type="ARBA" id="ARBA00006562"/>
    </source>
</evidence>
<dbReference type="InterPro" id="IPR013961">
    <property type="entry name" value="RAI1"/>
</dbReference>
<dbReference type="InParanoid" id="A0A7M7GHF4"/>
<comment type="function">
    <text evidence="2">Decapping enzyme for NAD-capped RNAs: specifically hydrolyzes the nicotinamide adenine dinucleotide (NAD) cap from a subset of RNAs by removing the entire NAD moiety from the 5'-end of an NAD-capped RNA.</text>
</comment>
<accession>A0A7M7GHF4</accession>
<protein>
    <recommendedName>
        <fullName evidence="2">Decapping nuclease</fullName>
        <ecNumber evidence="2">3.6.1.-</ecNumber>
    </recommendedName>
</protein>
<dbReference type="GO" id="GO:0000166">
    <property type="term" value="F:nucleotide binding"/>
    <property type="evidence" value="ECO:0007669"/>
    <property type="project" value="UniProtKB-KW"/>
</dbReference>
<name>A0A7M7GHF4_STRPU</name>
<keyword evidence="2" id="KW-0540">Nuclease</keyword>
<evidence type="ECO:0000313" key="4">
    <source>
        <dbReference type="EnsemblMetazoa" id="XP_003729446"/>
    </source>
</evidence>
<dbReference type="EC" id="3.6.1.-" evidence="2"/>
<comment type="similarity">
    <text evidence="1 2">Belongs to the DXO/Dom3Z family.</text>
</comment>
<proteinExistence type="inferred from homology"/>
<evidence type="ECO:0000313" key="5">
    <source>
        <dbReference type="Proteomes" id="UP000007110"/>
    </source>
</evidence>
<evidence type="ECO:0000259" key="3">
    <source>
        <dbReference type="Pfam" id="PF08652"/>
    </source>
</evidence>
<dbReference type="GO" id="GO:0034353">
    <property type="term" value="F:mRNA 5'-diphosphatase activity"/>
    <property type="evidence" value="ECO:0000318"/>
    <property type="project" value="GO_Central"/>
</dbReference>
<dbReference type="KEGG" id="spu:100893952"/>
<dbReference type="GO" id="GO:0005634">
    <property type="term" value="C:nucleus"/>
    <property type="evidence" value="ECO:0000318"/>
    <property type="project" value="GO_Central"/>
</dbReference>
<dbReference type="GeneID" id="100893952"/>
<dbReference type="GO" id="GO:0046872">
    <property type="term" value="F:metal ion binding"/>
    <property type="evidence" value="ECO:0007669"/>
    <property type="project" value="UniProtKB-KW"/>
</dbReference>
<dbReference type="GO" id="GO:0110155">
    <property type="term" value="P:NAD-cap decapping"/>
    <property type="evidence" value="ECO:0000318"/>
    <property type="project" value="GO_Central"/>
</dbReference>
<evidence type="ECO:0000256" key="2">
    <source>
        <dbReference type="RuleBase" id="RU367113"/>
    </source>
</evidence>
<dbReference type="Pfam" id="PF08652">
    <property type="entry name" value="RAI1"/>
    <property type="match status" value="1"/>
</dbReference>
<keyword evidence="2" id="KW-0547">Nucleotide-binding</keyword>
<keyword evidence="5" id="KW-1185">Reference proteome</keyword>
<keyword evidence="2" id="KW-0539">Nucleus</keyword>
<dbReference type="GO" id="GO:0004518">
    <property type="term" value="F:nuclease activity"/>
    <property type="evidence" value="ECO:0007669"/>
    <property type="project" value="UniProtKB-KW"/>
</dbReference>
<dbReference type="InterPro" id="IPR039039">
    <property type="entry name" value="RAI1-like_fam"/>
</dbReference>
<keyword evidence="2" id="KW-0378">Hydrolase</keyword>
<comment type="subcellular location">
    <subcellularLocation>
        <location evidence="2">Nucleus</location>
    </subcellularLocation>
</comment>
<keyword evidence="2" id="KW-0694">RNA-binding</keyword>
<dbReference type="RefSeq" id="XP_003729446.2">
    <property type="nucleotide sequence ID" value="XM_003729398.3"/>
</dbReference>
<comment type="cofactor">
    <cofactor evidence="2">
        <name>a divalent metal cation</name>
        <dbReference type="ChEBI" id="CHEBI:60240"/>
    </cofactor>
</comment>
<keyword evidence="2" id="KW-0479">Metal-binding</keyword>
<dbReference type="PANTHER" id="PTHR12395">
    <property type="entry name" value="DOM-3 RELATED"/>
    <property type="match status" value="1"/>
</dbReference>
<dbReference type="GO" id="GO:0003723">
    <property type="term" value="F:RNA binding"/>
    <property type="evidence" value="ECO:0007669"/>
    <property type="project" value="UniProtKB-KW"/>
</dbReference>